<dbReference type="OrthoDB" id="10249338at2759"/>
<protein>
    <submittedName>
        <fullName evidence="2">RIIa domain-containing 1-like</fullName>
    </submittedName>
</protein>
<reference evidence="2 3" key="1">
    <citation type="journal article" date="2018" name="Sci. Rep.">
        <title>Genomic signatures of local adaptation to the degree of environmental predictability in rotifers.</title>
        <authorList>
            <person name="Franch-Gras L."/>
            <person name="Hahn C."/>
            <person name="Garcia-Roger E.M."/>
            <person name="Carmona M.J."/>
            <person name="Serra M."/>
            <person name="Gomez A."/>
        </authorList>
    </citation>
    <scope>NUCLEOTIDE SEQUENCE [LARGE SCALE GENOMIC DNA]</scope>
    <source>
        <strain evidence="2">HYR1</strain>
    </source>
</reference>
<dbReference type="InterPro" id="IPR059162">
    <property type="entry name" value="RIIAD1"/>
</dbReference>
<dbReference type="Proteomes" id="UP000276133">
    <property type="component" value="Unassembled WGS sequence"/>
</dbReference>
<gene>
    <name evidence="2" type="ORF">BpHYR1_037075</name>
</gene>
<keyword evidence="3" id="KW-1185">Reference proteome</keyword>
<dbReference type="EMBL" id="REGN01001679">
    <property type="protein sequence ID" value="RNA33137.1"/>
    <property type="molecule type" value="Genomic_DNA"/>
</dbReference>
<accession>A0A3M7SBW0</accession>
<feature type="region of interest" description="Disordered" evidence="1">
    <location>
        <begin position="1"/>
        <end position="23"/>
    </location>
</feature>
<dbReference type="CDD" id="cd22971">
    <property type="entry name" value="DD_RIIAD1"/>
    <property type="match status" value="1"/>
</dbReference>
<name>A0A3M7SBW0_BRAPC</name>
<dbReference type="PANTHER" id="PTHR15505">
    <property type="entry name" value="RIIA DOMAIN-CONTAINING PROTEIN 1"/>
    <property type="match status" value="1"/>
</dbReference>
<evidence type="ECO:0000313" key="3">
    <source>
        <dbReference type="Proteomes" id="UP000276133"/>
    </source>
</evidence>
<sequence>MSTSKINKPYGTEDYDRDALTNVQHSKTNAKKIELRIENEKYLREHPEITLLINDFLKQAYLNKPENVQEFAAEYFTERELRDRINNLLKEKERRFEINKLVQQMKTQDLNKN</sequence>
<comment type="caution">
    <text evidence="2">The sequence shown here is derived from an EMBL/GenBank/DDBJ whole genome shotgun (WGS) entry which is preliminary data.</text>
</comment>
<proteinExistence type="predicted"/>
<dbReference type="AlphaFoldDB" id="A0A3M7SBW0"/>
<evidence type="ECO:0000313" key="2">
    <source>
        <dbReference type="EMBL" id="RNA33137.1"/>
    </source>
</evidence>
<evidence type="ECO:0000256" key="1">
    <source>
        <dbReference type="SAM" id="MobiDB-lite"/>
    </source>
</evidence>
<dbReference type="SUPFAM" id="SSF47391">
    <property type="entry name" value="Dimerization-anchoring domain of cAMP-dependent PK regulatory subunit"/>
    <property type="match status" value="1"/>
</dbReference>
<organism evidence="2 3">
    <name type="scientific">Brachionus plicatilis</name>
    <name type="common">Marine rotifer</name>
    <name type="synonym">Brachionus muelleri</name>
    <dbReference type="NCBI Taxonomy" id="10195"/>
    <lineage>
        <taxon>Eukaryota</taxon>
        <taxon>Metazoa</taxon>
        <taxon>Spiralia</taxon>
        <taxon>Gnathifera</taxon>
        <taxon>Rotifera</taxon>
        <taxon>Eurotatoria</taxon>
        <taxon>Monogononta</taxon>
        <taxon>Pseudotrocha</taxon>
        <taxon>Ploima</taxon>
        <taxon>Brachionidae</taxon>
        <taxon>Brachionus</taxon>
    </lineage>
</organism>
<dbReference type="PANTHER" id="PTHR15505:SF4">
    <property type="entry name" value="RIIA DOMAIN-CONTAINING PROTEIN 1"/>
    <property type="match status" value="1"/>
</dbReference>